<keyword evidence="2" id="KW-1185">Reference proteome</keyword>
<accession>A0A4C1ZGS3</accession>
<reference evidence="1 2" key="1">
    <citation type="journal article" date="2019" name="Commun. Biol.">
        <title>The bagworm genome reveals a unique fibroin gene that provides high tensile strength.</title>
        <authorList>
            <person name="Kono N."/>
            <person name="Nakamura H."/>
            <person name="Ohtoshi R."/>
            <person name="Tomita M."/>
            <person name="Numata K."/>
            <person name="Arakawa K."/>
        </authorList>
    </citation>
    <scope>NUCLEOTIDE SEQUENCE [LARGE SCALE GENOMIC DNA]</scope>
</reference>
<dbReference type="AlphaFoldDB" id="A0A4C1ZGS3"/>
<dbReference type="Proteomes" id="UP000299102">
    <property type="component" value="Unassembled WGS sequence"/>
</dbReference>
<evidence type="ECO:0000313" key="2">
    <source>
        <dbReference type="Proteomes" id="UP000299102"/>
    </source>
</evidence>
<comment type="caution">
    <text evidence="1">The sequence shown here is derived from an EMBL/GenBank/DDBJ whole genome shotgun (WGS) entry which is preliminary data.</text>
</comment>
<name>A0A4C1ZGS3_EUMVA</name>
<protein>
    <submittedName>
        <fullName evidence="1">Uncharacterized protein</fullName>
    </submittedName>
</protein>
<gene>
    <name evidence="1" type="ORF">EVAR_62258_1</name>
</gene>
<sequence>MPRITAFSLRSSSRCTCEVDFEVHEIFVETAESLNVWAVNFNAVVGGADRFTVVYTQTGAACGYLEELASLRKKMGGGSLGLGGTVVGTRPRSDFGGHRLRGSGDWISG</sequence>
<proteinExistence type="predicted"/>
<dbReference type="EMBL" id="BGZK01001829">
    <property type="protein sequence ID" value="GBP86998.1"/>
    <property type="molecule type" value="Genomic_DNA"/>
</dbReference>
<organism evidence="1 2">
    <name type="scientific">Eumeta variegata</name>
    <name type="common">Bagworm moth</name>
    <name type="synonym">Eumeta japonica</name>
    <dbReference type="NCBI Taxonomy" id="151549"/>
    <lineage>
        <taxon>Eukaryota</taxon>
        <taxon>Metazoa</taxon>
        <taxon>Ecdysozoa</taxon>
        <taxon>Arthropoda</taxon>
        <taxon>Hexapoda</taxon>
        <taxon>Insecta</taxon>
        <taxon>Pterygota</taxon>
        <taxon>Neoptera</taxon>
        <taxon>Endopterygota</taxon>
        <taxon>Lepidoptera</taxon>
        <taxon>Glossata</taxon>
        <taxon>Ditrysia</taxon>
        <taxon>Tineoidea</taxon>
        <taxon>Psychidae</taxon>
        <taxon>Oiketicinae</taxon>
        <taxon>Eumeta</taxon>
    </lineage>
</organism>
<evidence type="ECO:0000313" key="1">
    <source>
        <dbReference type="EMBL" id="GBP86998.1"/>
    </source>
</evidence>